<evidence type="ECO:0000259" key="2">
    <source>
        <dbReference type="Pfam" id="PF13524"/>
    </source>
</evidence>
<feature type="compositionally biased region" description="Pro residues" evidence="1">
    <location>
        <begin position="362"/>
        <end position="379"/>
    </location>
</feature>
<dbReference type="EMBL" id="BAABGP010000013">
    <property type="protein sequence ID" value="GAA4485334.1"/>
    <property type="molecule type" value="Genomic_DNA"/>
</dbReference>
<organism evidence="3 4">
    <name type="scientific">Microbacterium panaciterrae</name>
    <dbReference type="NCBI Taxonomy" id="985759"/>
    <lineage>
        <taxon>Bacteria</taxon>
        <taxon>Bacillati</taxon>
        <taxon>Actinomycetota</taxon>
        <taxon>Actinomycetes</taxon>
        <taxon>Micrococcales</taxon>
        <taxon>Microbacteriaceae</taxon>
        <taxon>Microbacterium</taxon>
    </lineage>
</organism>
<proteinExistence type="predicted"/>
<sequence length="713" mass="76094">MLTRIRGLWRAARSVPVARTLLFAVDRVWWARVILRADVVDADFASLQLGRRVSARSAVRAYVSGGFRSGLSLNPLFAERLVSEQLPDPDRVPALYAYLATDPARIETSLSWDAVTYAENNAAPATLLGGPLGHAWRELRAGGSLELRGGSVTNLRSLHSAAREVRTRTLTAPAPPNAEVVLFWNLDQDDADGKGLQAPLAVLSTDSAGNRKIVLILGIANAGNEVRLQAAQLALGDPRVLLLDTDDHGHGWISLLGDGTLLVQRTPGSLIEPATLQALMRQRTGPAAPVWLAPDGVVASAGVMLHAGRPYRVLNGYPREDAAALGTELPVTALDSPVSAMIVGTGGTPRTLLAETVRGRTPPGPPALPNNPSSTPAPSPRGLRLDGWGSGPDVVIPRYVREEATFVLSDGIEVPRLRWAIKTAAPVGARGESWGETHFARALASALERHGQYAAVDALPARARPSSASDDVVLVLRGPRPLPSPAARHRLLWIISHPDEITASEVAGYDLVYAASTRWAGRASARFGTPLRPLLQCTDPQRFTPAGRARGDELLFVGTARGIARPSVVEPLRAGRRVRVYGPDWRGFIPGSAIAGTFVPNDALPALYESAGAVLNDHWPAMRREGFVSNRLFDVVAAGGRAISDEVEGITDLFGSAVRTYADVPGLLELTSAPLSDHFGSDTETAAISEQVRAEHSFDARARSLLEDVLACR</sequence>
<accession>A0ABP8PEL9</accession>
<keyword evidence="4" id="KW-1185">Reference proteome</keyword>
<comment type="caution">
    <text evidence="3">The sequence shown here is derived from an EMBL/GenBank/DDBJ whole genome shotgun (WGS) entry which is preliminary data.</text>
</comment>
<dbReference type="Proteomes" id="UP001500731">
    <property type="component" value="Unassembled WGS sequence"/>
</dbReference>
<dbReference type="InterPro" id="IPR055259">
    <property type="entry name" value="YkvP/CgeB_Glyco_trans-like"/>
</dbReference>
<protein>
    <recommendedName>
        <fullName evidence="2">Spore protein YkvP/CgeB glycosyl transferase-like domain-containing protein</fullName>
    </recommendedName>
</protein>
<evidence type="ECO:0000256" key="1">
    <source>
        <dbReference type="SAM" id="MobiDB-lite"/>
    </source>
</evidence>
<feature type="domain" description="Spore protein YkvP/CgeB glycosyl transferase-like" evidence="2">
    <location>
        <begin position="568"/>
        <end position="707"/>
    </location>
</feature>
<dbReference type="RefSeq" id="WP_345186492.1">
    <property type="nucleotide sequence ID" value="NZ_BAABGP010000013.1"/>
</dbReference>
<feature type="region of interest" description="Disordered" evidence="1">
    <location>
        <begin position="356"/>
        <end position="386"/>
    </location>
</feature>
<reference evidence="4" key="1">
    <citation type="journal article" date="2019" name="Int. J. Syst. Evol. Microbiol.">
        <title>The Global Catalogue of Microorganisms (GCM) 10K type strain sequencing project: providing services to taxonomists for standard genome sequencing and annotation.</title>
        <authorList>
            <consortium name="The Broad Institute Genomics Platform"/>
            <consortium name="The Broad Institute Genome Sequencing Center for Infectious Disease"/>
            <person name="Wu L."/>
            <person name="Ma J."/>
        </authorList>
    </citation>
    <scope>NUCLEOTIDE SEQUENCE [LARGE SCALE GENOMIC DNA]</scope>
    <source>
        <strain evidence="4">JCM 17839</strain>
    </source>
</reference>
<name>A0ABP8PEL9_9MICO</name>
<evidence type="ECO:0000313" key="4">
    <source>
        <dbReference type="Proteomes" id="UP001500731"/>
    </source>
</evidence>
<evidence type="ECO:0000313" key="3">
    <source>
        <dbReference type="EMBL" id="GAA4485334.1"/>
    </source>
</evidence>
<gene>
    <name evidence="3" type="ORF">GCM10023171_19580</name>
</gene>
<dbReference type="Pfam" id="PF13524">
    <property type="entry name" value="Glyco_trans_1_2"/>
    <property type="match status" value="1"/>
</dbReference>